<proteinExistence type="predicted"/>
<comment type="caution">
    <text evidence="2">The sequence shown here is derived from an EMBL/GenBank/DDBJ whole genome shotgun (WGS) entry which is preliminary data.</text>
</comment>
<accession>A0A4R6YU90</accession>
<protein>
    <submittedName>
        <fullName evidence="2">Uncharacterized protein</fullName>
    </submittedName>
</protein>
<feature type="region of interest" description="Disordered" evidence="1">
    <location>
        <begin position="1"/>
        <end position="24"/>
    </location>
</feature>
<evidence type="ECO:0000313" key="2">
    <source>
        <dbReference type="EMBL" id="TDR41991.1"/>
    </source>
</evidence>
<gene>
    <name evidence="2" type="ORF">DFR29_10947</name>
</gene>
<dbReference type="Proteomes" id="UP000295293">
    <property type="component" value="Unassembled WGS sequence"/>
</dbReference>
<name>A0A4R6YU90_9GAMM</name>
<keyword evidence="3" id="KW-1185">Reference proteome</keyword>
<dbReference type="AlphaFoldDB" id="A0A4R6YU90"/>
<reference evidence="2 3" key="1">
    <citation type="submission" date="2019-03" db="EMBL/GenBank/DDBJ databases">
        <title>Genomic Encyclopedia of Type Strains, Phase IV (KMG-IV): sequencing the most valuable type-strain genomes for metagenomic binning, comparative biology and taxonomic classification.</title>
        <authorList>
            <person name="Goeker M."/>
        </authorList>
    </citation>
    <scope>NUCLEOTIDE SEQUENCE [LARGE SCALE GENOMIC DNA]</scope>
    <source>
        <strain evidence="2 3">DSM 21667</strain>
    </source>
</reference>
<sequence>MGLPAAGEAGSRAATGPGAGPRRCRADDCAYTLSSDLILTKSKNCMMVSQPYGGILAVRCLASASTSVSDSE</sequence>
<evidence type="ECO:0000313" key="3">
    <source>
        <dbReference type="Proteomes" id="UP000295293"/>
    </source>
</evidence>
<evidence type="ECO:0000256" key="1">
    <source>
        <dbReference type="SAM" id="MobiDB-lite"/>
    </source>
</evidence>
<organism evidence="2 3">
    <name type="scientific">Tahibacter aquaticus</name>
    <dbReference type="NCBI Taxonomy" id="520092"/>
    <lineage>
        <taxon>Bacteria</taxon>
        <taxon>Pseudomonadati</taxon>
        <taxon>Pseudomonadota</taxon>
        <taxon>Gammaproteobacteria</taxon>
        <taxon>Lysobacterales</taxon>
        <taxon>Rhodanobacteraceae</taxon>
        <taxon>Tahibacter</taxon>
    </lineage>
</organism>
<dbReference type="EMBL" id="SNZH01000009">
    <property type="protein sequence ID" value="TDR41991.1"/>
    <property type="molecule type" value="Genomic_DNA"/>
</dbReference>